<name>A0ABS2K1S8_9GAMM</name>
<keyword evidence="2" id="KW-0472">Membrane</keyword>
<evidence type="ECO:0000313" key="4">
    <source>
        <dbReference type="Proteomes" id="UP001430149"/>
    </source>
</evidence>
<dbReference type="Gene3D" id="1.20.1600.10">
    <property type="entry name" value="Outer membrane efflux proteins (OEP)"/>
    <property type="match status" value="1"/>
</dbReference>
<proteinExistence type="inferred from homology"/>
<keyword evidence="2" id="KW-0449">Lipoprotein</keyword>
<sequence>MKPGIIMSSTRITLLAAALALTGCAFAPPAKPPAPPSPLHYAVEPTPADSAKADGVAQHFSLGARAVPAWWRMYNNDTLNAWVGEGLRNNPSLTATQHTLQAAHQLLRAQVGANMLPTLDAQSQVSRQRAIGFPGLGPPTNLYDVYAGQFALSYNFDLFGATRHGIEQTAAQVDQQSYEFDAAKRALAANIVIAAINAASLAEQLDTSERLSVLAHRQADLTEHAYQLGAASHDDFLSVQQQAASIDTSIPGLRAQALRARHALAVLMGRTPDQAPSNLRLADLQLPTDVPVSVPSELLQQRPDVLAAEAAVHAASAQVGVATANLFPHISLSASIGTAAFNPSNVFTAAGSIWSAGVGLTQPIFHGGALMAQRKAAIADYNAALAHYQQAVLNAFQNVADTLTALDQDALALQAASSEAAVAEQSFNDTDARYRLGAVSYPETVLSEQHLQNARLAQIQARAARMTDTAALFQAMGTPFPISESSSSSIRAIRR</sequence>
<dbReference type="PANTHER" id="PTHR30203">
    <property type="entry name" value="OUTER MEMBRANE CATION EFFLUX PROTEIN"/>
    <property type="match status" value="1"/>
</dbReference>
<accession>A0ABS2K1S8</accession>
<dbReference type="InterPro" id="IPR003423">
    <property type="entry name" value="OMP_efflux"/>
</dbReference>
<feature type="chain" id="PRO_5044993325" evidence="2">
    <location>
        <begin position="28"/>
        <end position="495"/>
    </location>
</feature>
<dbReference type="PANTHER" id="PTHR30203:SF33">
    <property type="entry name" value="BLR4455 PROTEIN"/>
    <property type="match status" value="1"/>
</dbReference>
<comment type="similarity">
    <text evidence="1 2">Belongs to the outer membrane factor (OMF) (TC 1.B.17) family.</text>
</comment>
<dbReference type="Gene3D" id="2.20.200.10">
    <property type="entry name" value="Outer membrane efflux proteins (OEP)"/>
    <property type="match status" value="1"/>
</dbReference>
<keyword evidence="4" id="KW-1185">Reference proteome</keyword>
<reference evidence="3" key="1">
    <citation type="submission" date="2020-10" db="EMBL/GenBank/DDBJ databases">
        <title>Phylogeny of dyella-like bacteria.</title>
        <authorList>
            <person name="Fu J."/>
        </authorList>
    </citation>
    <scope>NUCLEOTIDE SEQUENCE</scope>
    <source>
        <strain evidence="3">DHOC52</strain>
    </source>
</reference>
<keyword evidence="2" id="KW-0732">Signal</keyword>
<keyword evidence="2" id="KW-1134">Transmembrane beta strand</keyword>
<comment type="caution">
    <text evidence="3">The sequence shown here is derived from an EMBL/GenBank/DDBJ whole genome shotgun (WGS) entry which is preliminary data.</text>
</comment>
<keyword evidence="2" id="KW-0564">Palmitate</keyword>
<dbReference type="Proteomes" id="UP001430149">
    <property type="component" value="Unassembled WGS sequence"/>
</dbReference>
<protein>
    <submittedName>
        <fullName evidence="3">Efflux transporter outer membrane subunit</fullName>
    </submittedName>
</protein>
<evidence type="ECO:0000256" key="1">
    <source>
        <dbReference type="ARBA" id="ARBA00007613"/>
    </source>
</evidence>
<dbReference type="EMBL" id="JADIKE010000028">
    <property type="protein sequence ID" value="MBM7124585.1"/>
    <property type="molecule type" value="Genomic_DNA"/>
</dbReference>
<gene>
    <name evidence="3" type="ORF">ISP19_04275</name>
</gene>
<dbReference type="NCBIfam" id="TIGR01845">
    <property type="entry name" value="outer_NodT"/>
    <property type="match status" value="1"/>
</dbReference>
<dbReference type="PROSITE" id="PS51257">
    <property type="entry name" value="PROKAR_LIPOPROTEIN"/>
    <property type="match status" value="1"/>
</dbReference>
<evidence type="ECO:0000313" key="3">
    <source>
        <dbReference type="EMBL" id="MBM7124585.1"/>
    </source>
</evidence>
<keyword evidence="2" id="KW-0812">Transmembrane</keyword>
<dbReference type="SUPFAM" id="SSF56954">
    <property type="entry name" value="Outer membrane efflux proteins (OEP)"/>
    <property type="match status" value="1"/>
</dbReference>
<dbReference type="InterPro" id="IPR010131">
    <property type="entry name" value="MdtP/NodT-like"/>
</dbReference>
<comment type="subcellular location">
    <subcellularLocation>
        <location evidence="2">Cell outer membrane</location>
        <topology evidence="2">Lipid-anchor</topology>
    </subcellularLocation>
</comment>
<evidence type="ECO:0000256" key="2">
    <source>
        <dbReference type="RuleBase" id="RU362097"/>
    </source>
</evidence>
<organism evidence="3 4">
    <name type="scientific">Dyella flava</name>
    <dbReference type="NCBI Taxonomy" id="1920170"/>
    <lineage>
        <taxon>Bacteria</taxon>
        <taxon>Pseudomonadati</taxon>
        <taxon>Pseudomonadota</taxon>
        <taxon>Gammaproteobacteria</taxon>
        <taxon>Lysobacterales</taxon>
        <taxon>Rhodanobacteraceae</taxon>
        <taxon>Dyella</taxon>
    </lineage>
</organism>
<feature type="signal peptide" evidence="2">
    <location>
        <begin position="1"/>
        <end position="27"/>
    </location>
</feature>
<dbReference type="Pfam" id="PF02321">
    <property type="entry name" value="OEP"/>
    <property type="match status" value="2"/>
</dbReference>